<accession>M7T9A7</accession>
<dbReference type="SUPFAM" id="SSF51316">
    <property type="entry name" value="Mss4-like"/>
    <property type="match status" value="1"/>
</dbReference>
<proteinExistence type="inferred from homology"/>
<dbReference type="Gene3D" id="2.170.150.70">
    <property type="match status" value="1"/>
</dbReference>
<keyword evidence="3" id="KW-0862">Zinc</keyword>
<dbReference type="AlphaFoldDB" id="M7T9A7"/>
<dbReference type="GO" id="GO:0016846">
    <property type="term" value="F:carbon-sulfur lyase activity"/>
    <property type="evidence" value="ECO:0007669"/>
    <property type="project" value="InterPro"/>
</dbReference>
<reference evidence="6" key="1">
    <citation type="journal article" date="2013" name="Genome Announc.">
        <title>Draft genome sequence of the grapevine dieback fungus Eutypa lata UCR-EL1.</title>
        <authorList>
            <person name="Blanco-Ulate B."/>
            <person name="Rolshausen P.E."/>
            <person name="Cantu D."/>
        </authorList>
    </citation>
    <scope>NUCLEOTIDE SEQUENCE [LARGE SCALE GENOMIC DNA]</scope>
    <source>
        <strain evidence="6">UCR-EL1</strain>
    </source>
</reference>
<dbReference type="InterPro" id="IPR052355">
    <property type="entry name" value="CENP-V-like"/>
</dbReference>
<dbReference type="GO" id="GO:0046872">
    <property type="term" value="F:metal ion binding"/>
    <property type="evidence" value="ECO:0007669"/>
    <property type="project" value="UniProtKB-KW"/>
</dbReference>
<evidence type="ECO:0000313" key="5">
    <source>
        <dbReference type="EMBL" id="EMR66421.1"/>
    </source>
</evidence>
<name>M7T9A7_EUTLA</name>
<dbReference type="EMBL" id="KB706651">
    <property type="protein sequence ID" value="EMR66421.1"/>
    <property type="molecule type" value="Genomic_DNA"/>
</dbReference>
<dbReference type="InterPro" id="IPR011057">
    <property type="entry name" value="Mss4-like_sf"/>
</dbReference>
<keyword evidence="6" id="KW-1185">Reference proteome</keyword>
<organism evidence="5 6">
    <name type="scientific">Eutypa lata (strain UCR-EL1)</name>
    <name type="common">Grapevine dieback disease fungus</name>
    <name type="synonym">Eutypa armeniacae</name>
    <dbReference type="NCBI Taxonomy" id="1287681"/>
    <lineage>
        <taxon>Eukaryota</taxon>
        <taxon>Fungi</taxon>
        <taxon>Dikarya</taxon>
        <taxon>Ascomycota</taxon>
        <taxon>Pezizomycotina</taxon>
        <taxon>Sordariomycetes</taxon>
        <taxon>Xylariomycetidae</taxon>
        <taxon>Xylariales</taxon>
        <taxon>Diatrypaceae</taxon>
        <taxon>Eutypa</taxon>
    </lineage>
</organism>
<dbReference type="OrthoDB" id="2993351at2759"/>
<dbReference type="PANTHER" id="PTHR28620:SF1">
    <property type="entry name" value="CENP-V_GFA DOMAIN-CONTAINING PROTEIN"/>
    <property type="match status" value="1"/>
</dbReference>
<feature type="domain" description="CENP-V/GFA" evidence="4">
    <location>
        <begin position="36"/>
        <end position="169"/>
    </location>
</feature>
<dbReference type="KEGG" id="ela:UCREL1_6590"/>
<evidence type="ECO:0000259" key="4">
    <source>
        <dbReference type="PROSITE" id="PS51891"/>
    </source>
</evidence>
<dbReference type="Pfam" id="PF04828">
    <property type="entry name" value="GFA"/>
    <property type="match status" value="1"/>
</dbReference>
<dbReference type="HOGENOM" id="CLU_055491_7_0_1"/>
<evidence type="ECO:0000256" key="1">
    <source>
        <dbReference type="ARBA" id="ARBA00005495"/>
    </source>
</evidence>
<dbReference type="PANTHER" id="PTHR28620">
    <property type="entry name" value="CENTROMERE PROTEIN V"/>
    <property type="match status" value="1"/>
</dbReference>
<dbReference type="InterPro" id="IPR006913">
    <property type="entry name" value="CENP-V/GFA"/>
</dbReference>
<dbReference type="Proteomes" id="UP000012174">
    <property type="component" value="Unassembled WGS sequence"/>
</dbReference>
<evidence type="ECO:0000256" key="3">
    <source>
        <dbReference type="ARBA" id="ARBA00022833"/>
    </source>
</evidence>
<gene>
    <name evidence="5" type="ORF">UCREL1_6590</name>
</gene>
<protein>
    <submittedName>
        <fullName evidence="5">Putative glutathione-dependent formaldehyde-activating gfa protein</fullName>
    </submittedName>
</protein>
<dbReference type="PROSITE" id="PS51891">
    <property type="entry name" value="CENP_V_GFA"/>
    <property type="match status" value="1"/>
</dbReference>
<keyword evidence="2" id="KW-0479">Metal-binding</keyword>
<sequence length="179" mass="19862">MAKALIIDGASYPPPYHPHEYTGSEPNGEVEGGKIYTGSCHCGAVRVAVKSKPLDKTNSAPIFECNCSSCGRNGCMWIYPTKDQVEIQGRENQSVYTFGLHAWGKTFCKICGIAVGNEPMPVTDEQLAQFPEGYRTFYLEKSHIRAINLRLIDGVDVKDLNVVRSEGYDRPPFFVEPQP</sequence>
<evidence type="ECO:0000256" key="2">
    <source>
        <dbReference type="ARBA" id="ARBA00022723"/>
    </source>
</evidence>
<comment type="similarity">
    <text evidence="1">Belongs to the Gfa family.</text>
</comment>
<dbReference type="OMA" id="AINISWV"/>
<dbReference type="eggNOG" id="KOG4192">
    <property type="taxonomic scope" value="Eukaryota"/>
</dbReference>
<evidence type="ECO:0000313" key="6">
    <source>
        <dbReference type="Proteomes" id="UP000012174"/>
    </source>
</evidence>